<dbReference type="HAMAP" id="MF_01398">
    <property type="entry name" value="ATP_synth_b_bprime"/>
    <property type="match status" value="1"/>
</dbReference>
<dbReference type="GO" id="GO:0012505">
    <property type="term" value="C:endomembrane system"/>
    <property type="evidence" value="ECO:0007669"/>
    <property type="project" value="UniProtKB-SubCell"/>
</dbReference>
<reference evidence="16" key="1">
    <citation type="submission" date="2018-05" db="EMBL/GenBank/DDBJ databases">
        <authorList>
            <person name="Lanie J.A."/>
            <person name="Ng W.-L."/>
            <person name="Kazmierczak K.M."/>
            <person name="Andrzejewski T.M."/>
            <person name="Davidsen T.M."/>
            <person name="Wayne K.J."/>
            <person name="Tettelin H."/>
            <person name="Glass J.I."/>
            <person name="Rusch D."/>
            <person name="Podicherti R."/>
            <person name="Tsui H.-C.T."/>
            <person name="Winkler M.E."/>
        </authorList>
    </citation>
    <scope>NUCLEOTIDE SEQUENCE</scope>
</reference>
<keyword evidence="6" id="KW-0138">CF(0)</keyword>
<evidence type="ECO:0000256" key="1">
    <source>
        <dbReference type="ARBA" id="ARBA00004167"/>
    </source>
</evidence>
<evidence type="ECO:0008006" key="17">
    <source>
        <dbReference type="Google" id="ProtNLM"/>
    </source>
</evidence>
<keyword evidence="9 15" id="KW-1133">Transmembrane helix</keyword>
<dbReference type="GO" id="GO:0046961">
    <property type="term" value="F:proton-transporting ATPase activity, rotational mechanism"/>
    <property type="evidence" value="ECO:0007669"/>
    <property type="project" value="TreeGrafter"/>
</dbReference>
<dbReference type="InterPro" id="IPR002146">
    <property type="entry name" value="ATP_synth_b/b'su_bac/chlpt"/>
</dbReference>
<evidence type="ECO:0000256" key="8">
    <source>
        <dbReference type="ARBA" id="ARBA00022781"/>
    </source>
</evidence>
<evidence type="ECO:0000256" key="2">
    <source>
        <dbReference type="ARBA" id="ARBA00004308"/>
    </source>
</evidence>
<proteinExistence type="inferred from homology"/>
<dbReference type="AlphaFoldDB" id="A0A381P9V9"/>
<dbReference type="SUPFAM" id="SSF81573">
    <property type="entry name" value="F1F0 ATP synthase subunit B, membrane domain"/>
    <property type="match status" value="1"/>
</dbReference>
<comment type="subcellular location">
    <subcellularLocation>
        <location evidence="2">Endomembrane system</location>
    </subcellularLocation>
    <subcellularLocation>
        <location evidence="1">Membrane</location>
        <topology evidence="1">Single-pass membrane protein</topology>
    </subcellularLocation>
</comment>
<evidence type="ECO:0000256" key="11">
    <source>
        <dbReference type="ARBA" id="ARBA00023136"/>
    </source>
</evidence>
<keyword evidence="14" id="KW-0175">Coiled coil</keyword>
<evidence type="ECO:0000256" key="12">
    <source>
        <dbReference type="ARBA" id="ARBA00023310"/>
    </source>
</evidence>
<dbReference type="GO" id="GO:0015986">
    <property type="term" value="P:proton motive force-driven ATP synthesis"/>
    <property type="evidence" value="ECO:0007669"/>
    <property type="project" value="InterPro"/>
</dbReference>
<organism evidence="16">
    <name type="scientific">marine metagenome</name>
    <dbReference type="NCBI Taxonomy" id="408172"/>
    <lineage>
        <taxon>unclassified sequences</taxon>
        <taxon>metagenomes</taxon>
        <taxon>ecological metagenomes</taxon>
    </lineage>
</organism>
<dbReference type="Pfam" id="PF00430">
    <property type="entry name" value="ATP-synt_B"/>
    <property type="match status" value="1"/>
</dbReference>
<dbReference type="GO" id="GO:0045259">
    <property type="term" value="C:proton-transporting ATP synthase complex"/>
    <property type="evidence" value="ECO:0007669"/>
    <property type="project" value="UniProtKB-KW"/>
</dbReference>
<evidence type="ECO:0000313" key="16">
    <source>
        <dbReference type="EMBL" id="SUZ63765.1"/>
    </source>
</evidence>
<keyword evidence="7 15" id="KW-0812">Transmembrane</keyword>
<gene>
    <name evidence="16" type="ORF">METZ01_LOCUS16619</name>
</gene>
<comment type="similarity">
    <text evidence="3">Belongs to the ATPase B chain family.</text>
</comment>
<dbReference type="EMBL" id="UINC01000924">
    <property type="protein sequence ID" value="SUZ63765.1"/>
    <property type="molecule type" value="Genomic_DNA"/>
</dbReference>
<sequence length="202" mass="22288">MMKTSMRESRVLSCVLTLMIAAPSLLSAQHESEGGGGLYDINTGLSVWTLIVFVSLLFILKKYAWGPIVDAVDGREKGIQSAIDGAAELNAEAAKLLEEHREQMADARRQASEILAEAKVASERVRKELEEKARTEAQGIVERALAEIERERDGALETLRRESIDLALAAASQLMQESFDKETDRQLIERYLNDLGDEGAQA</sequence>
<feature type="transmembrane region" description="Helical" evidence="15">
    <location>
        <begin position="38"/>
        <end position="60"/>
    </location>
</feature>
<evidence type="ECO:0000256" key="10">
    <source>
        <dbReference type="ARBA" id="ARBA00023065"/>
    </source>
</evidence>
<evidence type="ECO:0000256" key="14">
    <source>
        <dbReference type="SAM" id="Coils"/>
    </source>
</evidence>
<dbReference type="PANTHER" id="PTHR33445:SF1">
    <property type="entry name" value="ATP SYNTHASE SUBUNIT B"/>
    <property type="match status" value="1"/>
</dbReference>
<dbReference type="InterPro" id="IPR050059">
    <property type="entry name" value="ATP_synthase_B_chain"/>
</dbReference>
<dbReference type="InterPro" id="IPR028987">
    <property type="entry name" value="ATP_synth_B-like_membr_sf"/>
</dbReference>
<dbReference type="PANTHER" id="PTHR33445">
    <property type="entry name" value="ATP SYNTHASE SUBUNIT B', CHLOROPLASTIC"/>
    <property type="match status" value="1"/>
</dbReference>
<comment type="function">
    <text evidence="13">F(1)F(0) ATP synthase produces ATP from ADP in the presence of a proton or sodium gradient. F-type ATPases consist of two structural domains, F(1) containing the extramembraneous catalytic core and F(0) containing the membrane proton channel, linked together by a central stalk and a peripheral stalk. During catalysis, ATP synthesis in the catalytic domain of F(1) is coupled via a rotary mechanism of the central stalk subunits to proton translocation.</text>
</comment>
<evidence type="ECO:0000256" key="13">
    <source>
        <dbReference type="ARBA" id="ARBA00025198"/>
    </source>
</evidence>
<evidence type="ECO:0000256" key="6">
    <source>
        <dbReference type="ARBA" id="ARBA00022547"/>
    </source>
</evidence>
<evidence type="ECO:0000256" key="3">
    <source>
        <dbReference type="ARBA" id="ARBA00005513"/>
    </source>
</evidence>
<keyword evidence="5" id="KW-1003">Cell membrane</keyword>
<dbReference type="InterPro" id="IPR005864">
    <property type="entry name" value="ATP_synth_F0_bsu_bac"/>
</dbReference>
<keyword evidence="12" id="KW-0066">ATP synthesis</keyword>
<evidence type="ECO:0000256" key="4">
    <source>
        <dbReference type="ARBA" id="ARBA00022448"/>
    </source>
</evidence>
<evidence type="ECO:0000256" key="9">
    <source>
        <dbReference type="ARBA" id="ARBA00022989"/>
    </source>
</evidence>
<feature type="coiled-coil region" evidence="14">
    <location>
        <begin position="79"/>
        <end position="138"/>
    </location>
</feature>
<keyword evidence="11 15" id="KW-0472">Membrane</keyword>
<name>A0A381P9V9_9ZZZZ</name>
<evidence type="ECO:0000256" key="5">
    <source>
        <dbReference type="ARBA" id="ARBA00022475"/>
    </source>
</evidence>
<dbReference type="NCBIfam" id="TIGR01144">
    <property type="entry name" value="ATP_synt_b"/>
    <property type="match status" value="1"/>
</dbReference>
<dbReference type="Gene3D" id="1.20.5.620">
    <property type="entry name" value="F1F0 ATP synthase subunit B, membrane domain"/>
    <property type="match status" value="1"/>
</dbReference>
<protein>
    <recommendedName>
        <fullName evidence="17">ATP synthase F0 subunit B</fullName>
    </recommendedName>
</protein>
<evidence type="ECO:0000256" key="15">
    <source>
        <dbReference type="SAM" id="Phobius"/>
    </source>
</evidence>
<keyword evidence="10" id="KW-0406">Ion transport</keyword>
<keyword evidence="8" id="KW-0375">Hydrogen ion transport</keyword>
<accession>A0A381P9V9</accession>
<dbReference type="CDD" id="cd06503">
    <property type="entry name" value="ATP-synt_Fo_b"/>
    <property type="match status" value="1"/>
</dbReference>
<keyword evidence="4" id="KW-0813">Transport</keyword>
<evidence type="ECO:0000256" key="7">
    <source>
        <dbReference type="ARBA" id="ARBA00022692"/>
    </source>
</evidence>